<comment type="similarity">
    <text evidence="6">Belongs to the globin family.</text>
</comment>
<dbReference type="InterPro" id="IPR012292">
    <property type="entry name" value="Globin/Proto"/>
</dbReference>
<dbReference type="InterPro" id="IPR000971">
    <property type="entry name" value="Globin"/>
</dbReference>
<dbReference type="InterPro" id="IPR009050">
    <property type="entry name" value="Globin-like_sf"/>
</dbReference>
<evidence type="ECO:0000256" key="4">
    <source>
        <dbReference type="ARBA" id="ARBA00022723"/>
    </source>
</evidence>
<evidence type="ECO:0000256" key="5">
    <source>
        <dbReference type="ARBA" id="ARBA00023004"/>
    </source>
</evidence>
<proteinExistence type="inferred from homology"/>
<keyword evidence="4" id="KW-0479">Metal-binding</keyword>
<evidence type="ECO:0000256" key="3">
    <source>
        <dbReference type="ARBA" id="ARBA00022621"/>
    </source>
</evidence>
<evidence type="ECO:0000313" key="8">
    <source>
        <dbReference type="EMBL" id="KAK8766240.1"/>
    </source>
</evidence>
<dbReference type="Gene3D" id="1.10.490.10">
    <property type="entry name" value="Globins"/>
    <property type="match status" value="1"/>
</dbReference>
<feature type="domain" description="Globin" evidence="7">
    <location>
        <begin position="17"/>
        <end position="165"/>
    </location>
</feature>
<dbReference type="GO" id="GO:0020037">
    <property type="term" value="F:heme binding"/>
    <property type="evidence" value="ECO:0007669"/>
    <property type="project" value="InterPro"/>
</dbReference>
<reference evidence="8 9" key="1">
    <citation type="journal article" date="2023" name="Arcadia Sci">
        <title>De novo assembly of a long-read Amblyomma americanum tick genome.</title>
        <authorList>
            <person name="Chou S."/>
            <person name="Poskanzer K.E."/>
            <person name="Rollins M."/>
            <person name="Thuy-Boun P.S."/>
        </authorList>
    </citation>
    <scope>NUCLEOTIDE SEQUENCE [LARGE SCALE GENOMIC DNA]</scope>
    <source>
        <strain evidence="8">F_SG_1</strain>
        <tissue evidence="8">Salivary glands</tissue>
    </source>
</reference>
<evidence type="ECO:0000256" key="2">
    <source>
        <dbReference type="ARBA" id="ARBA00022617"/>
    </source>
</evidence>
<comment type="caution">
    <text evidence="8">The sequence shown here is derived from an EMBL/GenBank/DDBJ whole genome shotgun (WGS) entry which is preliminary data.</text>
</comment>
<dbReference type="GO" id="GO:0005344">
    <property type="term" value="F:oxygen carrier activity"/>
    <property type="evidence" value="ECO:0007669"/>
    <property type="project" value="UniProtKB-KW"/>
</dbReference>
<protein>
    <recommendedName>
        <fullName evidence="7">Globin domain-containing protein</fullName>
    </recommendedName>
</protein>
<name>A0AAQ4DUV0_AMBAM</name>
<evidence type="ECO:0000259" key="7">
    <source>
        <dbReference type="PROSITE" id="PS01033"/>
    </source>
</evidence>
<accession>A0AAQ4DUV0</accession>
<dbReference type="SUPFAM" id="SSF46458">
    <property type="entry name" value="Globin-like"/>
    <property type="match status" value="1"/>
</dbReference>
<sequence length="180" mass="20205">MGNLNSVEETARDSVTQLSNQEKQAIRETWLQFKKQLRTGSVTMFMVLFLRYPAYQKMFPAFADEPPSELPKNPRMLAHALTVAYAITAIVDSLDEPDTTLELVRKVAVAHALRSPDMKTQFEHMGAAVVDTLIEKLGSTMTPTAVAAWKQLFTFFVTTSDQTFQVLYNMATMWPGVVPV</sequence>
<dbReference type="PANTHER" id="PTHR47217">
    <property type="entry name" value="GLOBIN-LIKE PROTEIN"/>
    <property type="match status" value="1"/>
</dbReference>
<keyword evidence="9" id="KW-1185">Reference proteome</keyword>
<dbReference type="GO" id="GO:0019825">
    <property type="term" value="F:oxygen binding"/>
    <property type="evidence" value="ECO:0007669"/>
    <property type="project" value="InterPro"/>
</dbReference>
<keyword evidence="5" id="KW-0408">Iron</keyword>
<dbReference type="PANTHER" id="PTHR47217:SF1">
    <property type="entry name" value="GLOBIN-LIKE PROTEIN"/>
    <property type="match status" value="1"/>
</dbReference>
<dbReference type="CDD" id="cd01040">
    <property type="entry name" value="Mb-like"/>
    <property type="match status" value="1"/>
</dbReference>
<keyword evidence="2 6" id="KW-0349">Heme</keyword>
<gene>
    <name evidence="8" type="ORF">V5799_006976</name>
</gene>
<keyword evidence="3 6" id="KW-0561">Oxygen transport</keyword>
<dbReference type="AlphaFoldDB" id="A0AAQ4DUV0"/>
<dbReference type="InterPro" id="IPR044399">
    <property type="entry name" value="Mb-like_M"/>
</dbReference>
<keyword evidence="1 6" id="KW-0813">Transport</keyword>
<dbReference type="GO" id="GO:0046872">
    <property type="term" value="F:metal ion binding"/>
    <property type="evidence" value="ECO:0007669"/>
    <property type="project" value="UniProtKB-KW"/>
</dbReference>
<organism evidence="8 9">
    <name type="scientific">Amblyomma americanum</name>
    <name type="common">Lone star tick</name>
    <dbReference type="NCBI Taxonomy" id="6943"/>
    <lineage>
        <taxon>Eukaryota</taxon>
        <taxon>Metazoa</taxon>
        <taxon>Ecdysozoa</taxon>
        <taxon>Arthropoda</taxon>
        <taxon>Chelicerata</taxon>
        <taxon>Arachnida</taxon>
        <taxon>Acari</taxon>
        <taxon>Parasitiformes</taxon>
        <taxon>Ixodida</taxon>
        <taxon>Ixodoidea</taxon>
        <taxon>Ixodidae</taxon>
        <taxon>Amblyomminae</taxon>
        <taxon>Amblyomma</taxon>
    </lineage>
</organism>
<dbReference type="PROSITE" id="PS01033">
    <property type="entry name" value="GLOBIN"/>
    <property type="match status" value="1"/>
</dbReference>
<evidence type="ECO:0000256" key="6">
    <source>
        <dbReference type="RuleBase" id="RU000356"/>
    </source>
</evidence>
<dbReference type="EMBL" id="JARKHS020026549">
    <property type="protein sequence ID" value="KAK8766240.1"/>
    <property type="molecule type" value="Genomic_DNA"/>
</dbReference>
<evidence type="ECO:0000313" key="9">
    <source>
        <dbReference type="Proteomes" id="UP001321473"/>
    </source>
</evidence>
<evidence type="ECO:0000256" key="1">
    <source>
        <dbReference type="ARBA" id="ARBA00022448"/>
    </source>
</evidence>
<dbReference type="Pfam" id="PF00042">
    <property type="entry name" value="Globin"/>
    <property type="match status" value="1"/>
</dbReference>
<dbReference type="Proteomes" id="UP001321473">
    <property type="component" value="Unassembled WGS sequence"/>
</dbReference>